<dbReference type="EMBL" id="CP042469">
    <property type="protein sequence ID" value="QOX64941.1"/>
    <property type="molecule type" value="Genomic_DNA"/>
</dbReference>
<evidence type="ECO:0000313" key="1">
    <source>
        <dbReference type="EMBL" id="QOX64941.1"/>
    </source>
</evidence>
<organism evidence="1 2">
    <name type="scientific">Anoxybacterium hadale</name>
    <dbReference type="NCBI Taxonomy" id="3408580"/>
    <lineage>
        <taxon>Bacteria</taxon>
        <taxon>Bacillati</taxon>
        <taxon>Bacillota</taxon>
        <taxon>Clostridia</taxon>
        <taxon>Peptostreptococcales</taxon>
        <taxon>Anaerovoracaceae</taxon>
        <taxon>Anoxybacterium</taxon>
    </lineage>
</organism>
<proteinExistence type="predicted"/>
<accession>A0ACD1AEP3</accession>
<reference evidence="1" key="1">
    <citation type="submission" date="2019-08" db="EMBL/GenBank/DDBJ databases">
        <title>Genome sequence of Clostridiales bacterium MT110.</title>
        <authorList>
            <person name="Cao J."/>
        </authorList>
    </citation>
    <scope>NUCLEOTIDE SEQUENCE</scope>
    <source>
        <strain evidence="1">MT110</strain>
    </source>
</reference>
<evidence type="ECO:0000313" key="2">
    <source>
        <dbReference type="Proteomes" id="UP000594014"/>
    </source>
</evidence>
<sequence length="173" mass="20251">MKEITIKISMTAQDFKSLTFFNTYQKKRGFLLFQILAAICSGGAILGKMTGAAEVADWYYYVCIAFLGLIVFQYFVFEASVKKFLRSDHLVVGSERTITISDSGLQEEGGKENSSGSYQWELFYCAYETKKYVYLYLNTMQAIILPKRYFRSEEMDFLRELIQEKMVKRYYKR</sequence>
<name>A0ACD1AEP3_9FIRM</name>
<gene>
    <name evidence="1" type="ORF">FRZ06_17105</name>
</gene>
<keyword evidence="2" id="KW-1185">Reference proteome</keyword>
<dbReference type="Proteomes" id="UP000594014">
    <property type="component" value="Chromosome"/>
</dbReference>
<protein>
    <submittedName>
        <fullName evidence="1">YcxB family protein</fullName>
    </submittedName>
</protein>